<dbReference type="EMBL" id="OP429127">
    <property type="protein sequence ID" value="WEG69658.1"/>
    <property type="molecule type" value="Genomic_DNA"/>
</dbReference>
<dbReference type="EMBL" id="OP429141">
    <property type="protein sequence ID" value="WEG71611.1"/>
    <property type="molecule type" value="Genomic_DNA"/>
</dbReference>
<evidence type="ECO:0000313" key="6">
    <source>
        <dbReference type="EMBL" id="WEG69658.1"/>
    </source>
</evidence>
<organism evidence="4">
    <name type="scientific">Mastomys natalensis cytomegalovirus 2</name>
    <dbReference type="NCBI Taxonomy" id="2973540"/>
    <lineage>
        <taxon>Viruses</taxon>
        <taxon>Duplodnaviria</taxon>
        <taxon>Heunggongvirae</taxon>
        <taxon>Peploviricota</taxon>
        <taxon>Herviviricetes</taxon>
        <taxon>Herpesvirales</taxon>
        <taxon>Orthoherpesviridae</taxon>
        <taxon>Betaherpesvirinae</taxon>
        <taxon>Muromegalovirus</taxon>
    </lineage>
</organism>
<feature type="compositionally biased region" description="Basic and acidic residues" evidence="1">
    <location>
        <begin position="210"/>
        <end position="221"/>
    </location>
</feature>
<dbReference type="EMBL" id="OP429124">
    <property type="protein sequence ID" value="WEG69243.1"/>
    <property type="molecule type" value="Genomic_DNA"/>
</dbReference>
<evidence type="ECO:0000313" key="5">
    <source>
        <dbReference type="EMBL" id="WEG69520.1"/>
    </source>
</evidence>
<accession>A0A9Y1IMI1</accession>
<feature type="compositionally biased region" description="Polar residues" evidence="1">
    <location>
        <begin position="120"/>
        <end position="139"/>
    </location>
</feature>
<feature type="compositionally biased region" description="Polar residues" evidence="1">
    <location>
        <begin position="226"/>
        <end position="242"/>
    </location>
</feature>
<feature type="region of interest" description="Disordered" evidence="1">
    <location>
        <begin position="191"/>
        <end position="242"/>
    </location>
</feature>
<feature type="region of interest" description="Disordered" evidence="1">
    <location>
        <begin position="396"/>
        <end position="432"/>
    </location>
</feature>
<sequence>MHAAIMFHAILTACVAGIASTASLSRDSRTPLKHVAIVTPAPSDRYMHTIDRILAPGNSKSDRHTIGDATVSTAIRRLARDVARQETPSSANSTRSSEGTTVQNPPSEPELKQTEGVATDGTSINEPKNSGADNSTTDVSEAIASTPPASTDGEESSGQVTNNVTKMNSIENEILNSNDTIFDDRLTPTQETIREQNTHPTSPTPRRTKVATEEISRERVTPTHIPDQNTPRPPQNTSLPSMSNPEMELILTQTTEILPGQDQTSGTQSPMEVVMTTDQPSTFQEMISMAQIVPKTGTVTQVAEEQATSESIRKTVPEGLSNIMIHEDQTPTIENVVSENVHRPFLNATPPVVLDDTQKPPTQTLIVAPDTLSTHDIVELITPFPVTRLSYASKNPAHIESDKESYSAQSESYDEPVTPPPSESVHKDNVPSTDSVSFTTSIAKITHASSAKVSLTPLSFIDTENASLFTTPPKAHSSIFDIVTTSPSPCAYHSNASFDISLFDHVTFTRVSCPTDVAIFDKHTAIDSGLTASLFITIYKRLGLWYGMARLIDELSEYTYTPADFV</sequence>
<name>A0A9Y1IMI1_9BETA</name>
<reference evidence="4" key="1">
    <citation type="submission" date="2022-09" db="EMBL/GenBank/DDBJ databases">
        <authorList>
            <person name="Vucak M."/>
            <person name="Davison A.J."/>
        </authorList>
    </citation>
    <scope>NUCLEOTIDE SEQUENCE</scope>
    <source>
        <strain evidence="2">Mnat18</strain>
        <strain evidence="3">Mnat19</strain>
        <strain evidence="5">Mnat2</strain>
        <strain evidence="4">Mnat29</strain>
        <strain evidence="6">Mnat33</strain>
    </source>
</reference>
<gene>
    <name evidence="4" type="primary">M116</name>
</gene>
<feature type="compositionally biased region" description="Polar residues" evidence="1">
    <location>
        <begin position="86"/>
        <end position="105"/>
    </location>
</feature>
<dbReference type="EMBL" id="OP429126">
    <property type="protein sequence ID" value="WEG69520.1"/>
    <property type="molecule type" value="Genomic_DNA"/>
</dbReference>
<evidence type="ECO:0000313" key="4">
    <source>
        <dbReference type="EMBL" id="WEG69382.1"/>
    </source>
</evidence>
<feature type="region of interest" description="Disordered" evidence="1">
    <location>
        <begin position="81"/>
        <end position="160"/>
    </location>
</feature>
<evidence type="ECO:0000313" key="3">
    <source>
        <dbReference type="EMBL" id="WEG69243.1"/>
    </source>
</evidence>
<dbReference type="EMBL" id="OP429123">
    <property type="protein sequence ID" value="WEG69105.1"/>
    <property type="molecule type" value="Genomic_DNA"/>
</dbReference>
<dbReference type="EMBL" id="OP429125">
    <property type="protein sequence ID" value="WEG69382.1"/>
    <property type="molecule type" value="Genomic_DNA"/>
</dbReference>
<evidence type="ECO:0000256" key="1">
    <source>
        <dbReference type="SAM" id="MobiDB-lite"/>
    </source>
</evidence>
<dbReference type="EMBL" id="OP429139">
    <property type="protein sequence ID" value="WEG71332.1"/>
    <property type="molecule type" value="Genomic_DNA"/>
</dbReference>
<proteinExistence type="predicted"/>
<reference evidence="4" key="2">
    <citation type="submission" date="2023-06" db="EMBL/GenBank/DDBJ databases">
        <title>Isolation and genome sequencing of cytomegaloviruses from Natal multimammate mice (Mastomys natalensis).</title>
        <authorList>
            <person name="Jarvis M.A."/>
            <person name="Davison A.J."/>
        </authorList>
    </citation>
    <scope>NUCLEOTIDE SEQUENCE</scope>
    <source>
        <strain evidence="2">Mnat18</strain>
        <strain evidence="3">Mnat19</strain>
        <strain evidence="5">Mnat2</strain>
        <strain evidence="4">Mnat29</strain>
        <strain evidence="6">Mnat33</strain>
    </source>
</reference>
<evidence type="ECO:0000313" key="2">
    <source>
        <dbReference type="EMBL" id="WEG69105.1"/>
    </source>
</evidence>
<protein>
    <submittedName>
        <fullName evidence="4">Protein UL116</fullName>
    </submittedName>
</protein>